<evidence type="ECO:0000313" key="7">
    <source>
        <dbReference type="EMBL" id="MBC1492063.1"/>
    </source>
</evidence>
<evidence type="ECO:0000313" key="11">
    <source>
        <dbReference type="Proteomes" id="UP000541955"/>
    </source>
</evidence>
<evidence type="ECO:0000259" key="5">
    <source>
        <dbReference type="PROSITE" id="PS50893"/>
    </source>
</evidence>
<reference evidence="10 11" key="2">
    <citation type="submission" date="2020-03" db="EMBL/GenBank/DDBJ databases">
        <title>Soil Listeria distribution.</title>
        <authorList>
            <person name="Liao J."/>
            <person name="Wiedmann M."/>
        </authorList>
    </citation>
    <scope>NUCLEOTIDE SEQUENCE [LARGE SCALE GENOMIC DNA]</scope>
    <source>
        <strain evidence="8 11">FSL L7-1387</strain>
        <strain evidence="7 10">FSL L7-1547</strain>
    </source>
</reference>
<dbReference type="EMBL" id="JNFA01000019">
    <property type="protein sequence ID" value="KGL41492.1"/>
    <property type="molecule type" value="Genomic_DNA"/>
</dbReference>
<dbReference type="PANTHER" id="PTHR42734">
    <property type="entry name" value="METAL TRANSPORT SYSTEM ATP-BINDING PROTEIN TM_0124-RELATED"/>
    <property type="match status" value="1"/>
</dbReference>
<dbReference type="CDD" id="cd03235">
    <property type="entry name" value="ABC_Metallic_Cations"/>
    <property type="match status" value="1"/>
</dbReference>
<dbReference type="eggNOG" id="COG1121">
    <property type="taxonomic scope" value="Bacteria"/>
</dbReference>
<dbReference type="EMBL" id="JAASTX010000010">
    <property type="protein sequence ID" value="MBC1492063.1"/>
    <property type="molecule type" value="Genomic_DNA"/>
</dbReference>
<dbReference type="Pfam" id="PF00005">
    <property type="entry name" value="ABC_tran"/>
    <property type="match status" value="1"/>
</dbReference>
<keyword evidence="3" id="KW-0547">Nucleotide-binding</keyword>
<keyword evidence="2" id="KW-0813">Transport</keyword>
<dbReference type="SUPFAM" id="SSF52540">
    <property type="entry name" value="P-loop containing nucleoside triphosphate hydrolases"/>
    <property type="match status" value="1"/>
</dbReference>
<evidence type="ECO:0000256" key="1">
    <source>
        <dbReference type="ARBA" id="ARBA00005417"/>
    </source>
</evidence>
<dbReference type="InterPro" id="IPR003593">
    <property type="entry name" value="AAA+_ATPase"/>
</dbReference>
<dbReference type="OrthoDB" id="9806726at2"/>
<evidence type="ECO:0000313" key="9">
    <source>
        <dbReference type="Proteomes" id="UP000029844"/>
    </source>
</evidence>
<name>A0A099W940_9LIST</name>
<dbReference type="InterPro" id="IPR017871">
    <property type="entry name" value="ABC_transporter-like_CS"/>
</dbReference>
<reference evidence="6 9" key="1">
    <citation type="submission" date="2014-05" db="EMBL/GenBank/DDBJ databases">
        <title>Novel Listeriaceae from food processing environments.</title>
        <authorList>
            <person name="den Bakker H.C."/>
        </authorList>
    </citation>
    <scope>NUCLEOTIDE SEQUENCE [LARGE SCALE GENOMIC DNA]</scope>
    <source>
        <strain evidence="6 9">FSL A5-0281</strain>
    </source>
</reference>
<sequence>MDEILKVANISYHYDKEEVLQQINLSIQKGSFTGIIGPNGSGKSTLLKLILGLLKTQQGDITLFGKPQAQFKDWSKVGFVSQKSNAFNGAFPATVKEVVSSGLVKKKGMFRRLNRRDFEAVFEALRTVDMERFANRNIGELSGGQQQRVFIARALVSKPEVLILDEPTVGIDAQNVASFYELLKALNENEAITMLLVTHDLMAVNAYVDHIVSLNTRVLFDGTAVDYQLYLEERELEALEANRMGVAHCDCEPV</sequence>
<evidence type="ECO:0000313" key="8">
    <source>
        <dbReference type="EMBL" id="MBC1562569.1"/>
    </source>
</evidence>
<dbReference type="PANTHER" id="PTHR42734:SF17">
    <property type="entry name" value="METAL TRANSPORT SYSTEM ATP-BINDING PROTEIN TM_0124-RELATED"/>
    <property type="match status" value="1"/>
</dbReference>
<evidence type="ECO:0000256" key="3">
    <source>
        <dbReference type="ARBA" id="ARBA00022741"/>
    </source>
</evidence>
<keyword evidence="4 6" id="KW-0067">ATP-binding</keyword>
<dbReference type="PROSITE" id="PS50893">
    <property type="entry name" value="ABC_TRANSPORTER_2"/>
    <property type="match status" value="1"/>
</dbReference>
<feature type="domain" description="ABC transporter" evidence="5">
    <location>
        <begin position="5"/>
        <end position="241"/>
    </location>
</feature>
<comment type="similarity">
    <text evidence="1">Belongs to the ABC transporter superfamily.</text>
</comment>
<dbReference type="InterPro" id="IPR003439">
    <property type="entry name" value="ABC_transporter-like_ATP-bd"/>
</dbReference>
<organism evidence="6 9">
    <name type="scientific">Listeria booriae</name>
    <dbReference type="NCBI Taxonomy" id="1552123"/>
    <lineage>
        <taxon>Bacteria</taxon>
        <taxon>Bacillati</taxon>
        <taxon>Bacillota</taxon>
        <taxon>Bacilli</taxon>
        <taxon>Bacillales</taxon>
        <taxon>Listeriaceae</taxon>
        <taxon>Listeria</taxon>
    </lineage>
</organism>
<dbReference type="Proteomes" id="UP000029844">
    <property type="component" value="Unassembled WGS sequence"/>
</dbReference>
<dbReference type="InterPro" id="IPR027417">
    <property type="entry name" value="P-loop_NTPase"/>
</dbReference>
<dbReference type="SMART" id="SM00382">
    <property type="entry name" value="AAA"/>
    <property type="match status" value="1"/>
</dbReference>
<dbReference type="Proteomes" id="UP000541955">
    <property type="component" value="Unassembled WGS sequence"/>
</dbReference>
<evidence type="ECO:0000256" key="2">
    <source>
        <dbReference type="ARBA" id="ARBA00022448"/>
    </source>
</evidence>
<proteinExistence type="inferred from homology"/>
<dbReference type="STRING" id="1552123.EP57_06530"/>
<protein>
    <submittedName>
        <fullName evidence="7">Metal ABC transporter ATP-binding protein</fullName>
    </submittedName>
    <submittedName>
        <fullName evidence="6">Zinc ABC transporter ATP-binding protein</fullName>
    </submittedName>
</protein>
<dbReference type="PROSITE" id="PS00211">
    <property type="entry name" value="ABC_TRANSPORTER_1"/>
    <property type="match status" value="1"/>
</dbReference>
<dbReference type="EMBL" id="JAARRW010000004">
    <property type="protein sequence ID" value="MBC1562569.1"/>
    <property type="molecule type" value="Genomic_DNA"/>
</dbReference>
<gene>
    <name evidence="6" type="ORF">EP57_06530</name>
    <name evidence="8" type="ORF">HB902_10855</name>
    <name evidence="7" type="ORF">HCI99_09475</name>
</gene>
<dbReference type="Gene3D" id="3.40.50.300">
    <property type="entry name" value="P-loop containing nucleotide triphosphate hydrolases"/>
    <property type="match status" value="1"/>
</dbReference>
<dbReference type="RefSeq" id="WP_036085293.1">
    <property type="nucleotide sequence ID" value="NZ_CBCSHQ010000014.1"/>
</dbReference>
<evidence type="ECO:0000313" key="10">
    <source>
        <dbReference type="Proteomes" id="UP000533953"/>
    </source>
</evidence>
<dbReference type="AlphaFoldDB" id="A0A099W940"/>
<dbReference type="InterPro" id="IPR050153">
    <property type="entry name" value="Metal_Ion_Import_ABC"/>
</dbReference>
<evidence type="ECO:0000256" key="4">
    <source>
        <dbReference type="ARBA" id="ARBA00022840"/>
    </source>
</evidence>
<dbReference type="GeneID" id="58717034"/>
<dbReference type="GO" id="GO:0016887">
    <property type="term" value="F:ATP hydrolysis activity"/>
    <property type="evidence" value="ECO:0007669"/>
    <property type="project" value="InterPro"/>
</dbReference>
<comment type="caution">
    <text evidence="6">The sequence shown here is derived from an EMBL/GenBank/DDBJ whole genome shotgun (WGS) entry which is preliminary data.</text>
</comment>
<accession>A0A099W940</accession>
<dbReference type="FunFam" id="3.40.50.300:FF:000134">
    <property type="entry name" value="Iron-enterobactin ABC transporter ATP-binding protein"/>
    <property type="match status" value="1"/>
</dbReference>
<dbReference type="GO" id="GO:0005524">
    <property type="term" value="F:ATP binding"/>
    <property type="evidence" value="ECO:0007669"/>
    <property type="project" value="UniProtKB-KW"/>
</dbReference>
<keyword evidence="9" id="KW-1185">Reference proteome</keyword>
<evidence type="ECO:0000313" key="6">
    <source>
        <dbReference type="EMBL" id="KGL41492.1"/>
    </source>
</evidence>
<dbReference type="Proteomes" id="UP000533953">
    <property type="component" value="Unassembled WGS sequence"/>
</dbReference>